<dbReference type="GO" id="GO:0008270">
    <property type="term" value="F:zinc ion binding"/>
    <property type="evidence" value="ECO:0007669"/>
    <property type="project" value="UniProtKB-KW"/>
</dbReference>
<feature type="region of interest" description="Disordered" evidence="10">
    <location>
        <begin position="462"/>
        <end position="505"/>
    </location>
</feature>
<evidence type="ECO:0000256" key="6">
    <source>
        <dbReference type="ARBA" id="ARBA00023015"/>
    </source>
</evidence>
<dbReference type="PROSITE" id="PS50157">
    <property type="entry name" value="ZINC_FINGER_C2H2_2"/>
    <property type="match status" value="5"/>
</dbReference>
<name>A0A7I8VG86_9ANNE</name>
<dbReference type="Proteomes" id="UP000549394">
    <property type="component" value="Unassembled WGS sequence"/>
</dbReference>
<dbReference type="FunFam" id="3.30.160.60:FF:000446">
    <property type="entry name" value="Zinc finger protein"/>
    <property type="match status" value="1"/>
</dbReference>
<evidence type="ECO:0000256" key="5">
    <source>
        <dbReference type="ARBA" id="ARBA00022833"/>
    </source>
</evidence>
<feature type="domain" description="C2H2-type" evidence="11">
    <location>
        <begin position="357"/>
        <end position="384"/>
    </location>
</feature>
<accession>A0A7I8VG86</accession>
<evidence type="ECO:0000256" key="9">
    <source>
        <dbReference type="PROSITE-ProRule" id="PRU00042"/>
    </source>
</evidence>
<evidence type="ECO:0000256" key="8">
    <source>
        <dbReference type="ARBA" id="ARBA00023242"/>
    </source>
</evidence>
<evidence type="ECO:0000313" key="12">
    <source>
        <dbReference type="EMBL" id="CAD5115005.1"/>
    </source>
</evidence>
<keyword evidence="5" id="KW-0862">Zinc</keyword>
<sequence length="505" mass="56956">MKHSDIHDLIRPVLCENIIKTCKQRLAASSPILIQGLIGITLSNEDVILVNIKSTIDCNEEFETQTNRDSRSSSPTFVHKRKGKYPQKILRQFDARSPSPEKLSDLITCDQDVAVNNCQRSLLTSPIKAKRKRKFKREASISSQESVSGIADTPGKSNSDSFSTICKSIEPSDGDVRNLSDSDNGDEDSITTSSALNLNALSSQAFNPEVCCPICLKEFSNKGNLRRHLKHIHDYGKDKTKEPNVIELPIVPIPTVQTPQLLNPPVSQSPPCTICGKIFSNYGNLRRHMKLHEGENNIGDNSKLEKVNFAAFQTHTCPNCSKEFSTMGNLRRHMKLTDGCRESGLMPVTNKTSKQNYSCDECGKSFVNGGNLKRHQKTHNNQKEFKCTLCDKEFHRRDKYLEHMKGHYPSHTDEIGDRQDENESDRFEDGNKKLICAICFTEFEDEGKLRLHHLQAHAFSRAARKPNEDNTNLGSLKMEQNSEEDNDEETNDDEEDDGNNMELAQ</sequence>
<dbReference type="GO" id="GO:0000981">
    <property type="term" value="F:DNA-binding transcription factor activity, RNA polymerase II-specific"/>
    <property type="evidence" value="ECO:0007669"/>
    <property type="project" value="TreeGrafter"/>
</dbReference>
<evidence type="ECO:0000256" key="3">
    <source>
        <dbReference type="ARBA" id="ARBA00022737"/>
    </source>
</evidence>
<feature type="domain" description="C2H2-type" evidence="11">
    <location>
        <begin position="270"/>
        <end position="297"/>
    </location>
</feature>
<keyword evidence="7" id="KW-0804">Transcription</keyword>
<protein>
    <submittedName>
        <fullName evidence="12">DgyrCDS4027</fullName>
    </submittedName>
</protein>
<comment type="caution">
    <text evidence="12">The sequence shown here is derived from an EMBL/GenBank/DDBJ whole genome shotgun (WGS) entry which is preliminary data.</text>
</comment>
<dbReference type="PANTHER" id="PTHR24394">
    <property type="entry name" value="ZINC FINGER PROTEIN"/>
    <property type="match status" value="1"/>
</dbReference>
<reference evidence="12 13" key="1">
    <citation type="submission" date="2020-08" db="EMBL/GenBank/DDBJ databases">
        <authorList>
            <person name="Hejnol A."/>
        </authorList>
    </citation>
    <scope>NUCLEOTIDE SEQUENCE [LARGE SCALE GENOMIC DNA]</scope>
</reference>
<dbReference type="Pfam" id="PF00096">
    <property type="entry name" value="zf-C2H2"/>
    <property type="match status" value="5"/>
</dbReference>
<evidence type="ECO:0000256" key="1">
    <source>
        <dbReference type="ARBA" id="ARBA00004123"/>
    </source>
</evidence>
<evidence type="ECO:0000256" key="2">
    <source>
        <dbReference type="ARBA" id="ARBA00022723"/>
    </source>
</evidence>
<feature type="domain" description="C2H2-type" evidence="11">
    <location>
        <begin position="385"/>
        <end position="416"/>
    </location>
</feature>
<feature type="region of interest" description="Disordered" evidence="10">
    <location>
        <begin position="406"/>
        <end position="427"/>
    </location>
</feature>
<keyword evidence="8" id="KW-0539">Nucleus</keyword>
<dbReference type="SUPFAM" id="SSF57667">
    <property type="entry name" value="beta-beta-alpha zinc fingers"/>
    <property type="match status" value="2"/>
</dbReference>
<dbReference type="OrthoDB" id="6077419at2759"/>
<feature type="region of interest" description="Disordered" evidence="10">
    <location>
        <begin position="134"/>
        <end position="191"/>
    </location>
</feature>
<feature type="domain" description="C2H2-type" evidence="11">
    <location>
        <begin position="315"/>
        <end position="342"/>
    </location>
</feature>
<comment type="subcellular location">
    <subcellularLocation>
        <location evidence="1">Nucleus</location>
    </subcellularLocation>
</comment>
<dbReference type="InterPro" id="IPR013087">
    <property type="entry name" value="Znf_C2H2_type"/>
</dbReference>
<dbReference type="EMBL" id="CAJFCJ010000005">
    <property type="protein sequence ID" value="CAD5115005.1"/>
    <property type="molecule type" value="Genomic_DNA"/>
</dbReference>
<proteinExistence type="predicted"/>
<keyword evidence="6" id="KW-0805">Transcription regulation</keyword>
<keyword evidence="13" id="KW-1185">Reference proteome</keyword>
<keyword evidence="4 9" id="KW-0863">Zinc-finger</keyword>
<feature type="compositionally biased region" description="Acidic residues" evidence="10">
    <location>
        <begin position="481"/>
        <end position="499"/>
    </location>
</feature>
<gene>
    <name evidence="12" type="ORF">DGYR_LOCUS3791</name>
</gene>
<evidence type="ECO:0000256" key="7">
    <source>
        <dbReference type="ARBA" id="ARBA00023163"/>
    </source>
</evidence>
<dbReference type="InterPro" id="IPR036236">
    <property type="entry name" value="Znf_C2H2_sf"/>
</dbReference>
<dbReference type="Gene3D" id="3.30.160.60">
    <property type="entry name" value="Classic Zinc Finger"/>
    <property type="match status" value="5"/>
</dbReference>
<feature type="compositionally biased region" description="Polar residues" evidence="10">
    <location>
        <begin position="155"/>
        <end position="166"/>
    </location>
</feature>
<dbReference type="PANTHER" id="PTHR24394:SF29">
    <property type="entry name" value="MYONEURIN"/>
    <property type="match status" value="1"/>
</dbReference>
<keyword evidence="2" id="KW-0479">Metal-binding</keyword>
<dbReference type="SMART" id="SM00355">
    <property type="entry name" value="ZnF_C2H2"/>
    <property type="match status" value="6"/>
</dbReference>
<evidence type="ECO:0000256" key="10">
    <source>
        <dbReference type="SAM" id="MobiDB-lite"/>
    </source>
</evidence>
<feature type="domain" description="C2H2-type" evidence="11">
    <location>
        <begin position="210"/>
        <end position="238"/>
    </location>
</feature>
<evidence type="ECO:0000313" key="13">
    <source>
        <dbReference type="Proteomes" id="UP000549394"/>
    </source>
</evidence>
<organism evidence="12 13">
    <name type="scientific">Dimorphilus gyrociliatus</name>
    <dbReference type="NCBI Taxonomy" id="2664684"/>
    <lineage>
        <taxon>Eukaryota</taxon>
        <taxon>Metazoa</taxon>
        <taxon>Spiralia</taxon>
        <taxon>Lophotrochozoa</taxon>
        <taxon>Annelida</taxon>
        <taxon>Polychaeta</taxon>
        <taxon>Polychaeta incertae sedis</taxon>
        <taxon>Dinophilidae</taxon>
        <taxon>Dimorphilus</taxon>
    </lineage>
</organism>
<evidence type="ECO:0000259" key="11">
    <source>
        <dbReference type="PROSITE" id="PS50157"/>
    </source>
</evidence>
<evidence type="ECO:0000256" key="4">
    <source>
        <dbReference type="ARBA" id="ARBA00022771"/>
    </source>
</evidence>
<dbReference type="PROSITE" id="PS00028">
    <property type="entry name" value="ZINC_FINGER_C2H2_1"/>
    <property type="match status" value="5"/>
</dbReference>
<dbReference type="GO" id="GO:0005634">
    <property type="term" value="C:nucleus"/>
    <property type="evidence" value="ECO:0007669"/>
    <property type="project" value="UniProtKB-SubCell"/>
</dbReference>
<dbReference type="FunFam" id="3.30.160.60:FF:000286">
    <property type="entry name" value="Zinc finger protein 770"/>
    <property type="match status" value="1"/>
</dbReference>
<feature type="region of interest" description="Disordered" evidence="10">
    <location>
        <begin position="62"/>
        <end position="82"/>
    </location>
</feature>
<keyword evidence="3" id="KW-0677">Repeat</keyword>
<dbReference type="AlphaFoldDB" id="A0A7I8VG86"/>